<dbReference type="PANTHER" id="PTHR43434">
    <property type="entry name" value="PHOSPHOGLYCOLATE PHOSPHATASE"/>
    <property type="match status" value="1"/>
</dbReference>
<reference evidence="2" key="2">
    <citation type="journal article" date="2021" name="Sci. Rep.">
        <title>The distribution of antibiotic resistance genes in chicken gut microbiota commensals.</title>
        <authorList>
            <person name="Juricova H."/>
            <person name="Matiasovicova J."/>
            <person name="Kubasova T."/>
            <person name="Cejkova D."/>
            <person name="Rychlik I."/>
        </authorList>
    </citation>
    <scope>NUCLEOTIDE SEQUENCE</scope>
    <source>
        <strain evidence="2">An824</strain>
    </source>
</reference>
<comment type="subunit">
    <text evidence="1">Homodimer.</text>
</comment>
<comment type="function">
    <text evidence="1">Involved in phosphonate degradation.</text>
</comment>
<protein>
    <recommendedName>
        <fullName evidence="1">Phosphonoacetaldehyde hydrolase</fullName>
        <shortName evidence="1">Phosphonatase</shortName>
        <ecNumber evidence="1">3.11.1.1</ecNumber>
    </recommendedName>
    <alternativeName>
        <fullName evidence="1">Phosphonoacetaldehyde phosphonohydrolase</fullName>
    </alternativeName>
</protein>
<dbReference type="InterPro" id="IPR036412">
    <property type="entry name" value="HAD-like_sf"/>
</dbReference>
<organism evidence="2 3">
    <name type="scientific">Marseilla massiliensis</name>
    <dbReference type="NCBI Taxonomy" id="1841864"/>
    <lineage>
        <taxon>Bacteria</taxon>
        <taxon>Pseudomonadati</taxon>
        <taxon>Bacteroidota</taxon>
        <taxon>Bacteroidia</taxon>
        <taxon>Bacteroidales</taxon>
        <taxon>Prevotellaceae</taxon>
        <taxon>Marseilla</taxon>
    </lineage>
</organism>
<dbReference type="NCBIfam" id="TIGR01422">
    <property type="entry name" value="phosphonatase"/>
    <property type="match status" value="1"/>
</dbReference>
<dbReference type="InterPro" id="IPR006323">
    <property type="entry name" value="Phosphonoacetald_hydro"/>
</dbReference>
<reference evidence="2" key="1">
    <citation type="submission" date="2020-08" db="EMBL/GenBank/DDBJ databases">
        <authorList>
            <person name="Cejkova D."/>
            <person name="Kubasova T."/>
            <person name="Jahodarova E."/>
            <person name="Rychlik I."/>
        </authorList>
    </citation>
    <scope>NUCLEOTIDE SEQUENCE</scope>
    <source>
        <strain evidence="2">An824</strain>
    </source>
</reference>
<evidence type="ECO:0000313" key="2">
    <source>
        <dbReference type="EMBL" id="MBM6673532.1"/>
    </source>
</evidence>
<dbReference type="GO" id="GO:0005829">
    <property type="term" value="C:cytosol"/>
    <property type="evidence" value="ECO:0007669"/>
    <property type="project" value="TreeGrafter"/>
</dbReference>
<feature type="active site" description="Nucleophile" evidence="1">
    <location>
        <position position="10"/>
    </location>
</feature>
<dbReference type="Pfam" id="PF00702">
    <property type="entry name" value="Hydrolase"/>
    <property type="match status" value="1"/>
</dbReference>
<comment type="caution">
    <text evidence="2">The sequence shown here is derived from an EMBL/GenBank/DDBJ whole genome shotgun (WGS) entry which is preliminary data.</text>
</comment>
<keyword evidence="3" id="KW-1185">Reference proteome</keyword>
<gene>
    <name evidence="1" type="primary">phnX</name>
    <name evidence="2" type="ORF">H6A34_06550</name>
</gene>
<proteinExistence type="inferred from homology"/>
<dbReference type="Gene3D" id="3.40.50.1000">
    <property type="entry name" value="HAD superfamily/HAD-like"/>
    <property type="match status" value="1"/>
</dbReference>
<comment type="cofactor">
    <cofactor evidence="1">
        <name>Mg(2+)</name>
        <dbReference type="ChEBI" id="CHEBI:18420"/>
    </cofactor>
    <text evidence="1">Binds 1 Mg(2+) ion per subunit.</text>
</comment>
<dbReference type="GO" id="GO:0006281">
    <property type="term" value="P:DNA repair"/>
    <property type="evidence" value="ECO:0007669"/>
    <property type="project" value="TreeGrafter"/>
</dbReference>
<dbReference type="SFLD" id="SFLDG01129">
    <property type="entry name" value="C1.5:_HAD__Beta-PGM__Phosphata"/>
    <property type="match status" value="1"/>
</dbReference>
<dbReference type="SUPFAM" id="SSF56784">
    <property type="entry name" value="HAD-like"/>
    <property type="match status" value="1"/>
</dbReference>
<comment type="similarity">
    <text evidence="1">Belongs to the HAD-like hydrolase superfamily. PhnX family.</text>
</comment>
<feature type="binding site" evidence="1">
    <location>
        <position position="10"/>
    </location>
    <ligand>
        <name>Mg(2+)</name>
        <dbReference type="ChEBI" id="CHEBI:18420"/>
    </ligand>
</feature>
<sequence length="262" mass="28686">MKKIECIIMDWAGTAVDYGCFAPVAAFVESFKAIGAPVTAAETRAHMGLTKIEEVRALFAIDHVQADFRAKYGRDWNEDDVQACYKKFQGELFATLEDYSEPITGVVDTIAKLRADGLKVGSTTGYTREMMDVVIPAAAKRGYVIDNCVTSDNLPGGRPRPYMIYQNMCEMGIDCARSVVKVGDTISDIKEGVNAGAWSVGVILGSNELALTEEEVKAMPADELKARMKAVRYKMYAAGAHYVIDDITELPLLIESINSIKC</sequence>
<dbReference type="InterPro" id="IPR023214">
    <property type="entry name" value="HAD_sf"/>
</dbReference>
<keyword evidence="1" id="KW-0704">Schiff base</keyword>
<dbReference type="Gene3D" id="1.10.150.240">
    <property type="entry name" value="Putative phosphatase, domain 2"/>
    <property type="match status" value="1"/>
</dbReference>
<keyword evidence="1 2" id="KW-0378">Hydrolase</keyword>
<dbReference type="InterPro" id="IPR050155">
    <property type="entry name" value="HAD-like_hydrolase_sf"/>
</dbReference>
<comment type="catalytic activity">
    <reaction evidence="1">
        <text>phosphonoacetaldehyde + H2O = acetaldehyde + phosphate + H(+)</text>
        <dbReference type="Rhea" id="RHEA:18905"/>
        <dbReference type="ChEBI" id="CHEBI:15343"/>
        <dbReference type="ChEBI" id="CHEBI:15377"/>
        <dbReference type="ChEBI" id="CHEBI:15378"/>
        <dbReference type="ChEBI" id="CHEBI:43474"/>
        <dbReference type="ChEBI" id="CHEBI:58383"/>
        <dbReference type="EC" id="3.11.1.1"/>
    </reaction>
</comment>
<accession>A0A938WQX6</accession>
<dbReference type="GO" id="GO:0000287">
    <property type="term" value="F:magnesium ion binding"/>
    <property type="evidence" value="ECO:0007669"/>
    <property type="project" value="UniProtKB-UniRule"/>
</dbReference>
<feature type="active site" description="Schiff-base intermediate with substrate" evidence="1">
    <location>
        <position position="51"/>
    </location>
</feature>
<name>A0A938WQX6_9BACT</name>
<dbReference type="SFLD" id="SFLDS00003">
    <property type="entry name" value="Haloacid_Dehalogenase"/>
    <property type="match status" value="1"/>
</dbReference>
<feature type="binding site" evidence="1">
    <location>
        <position position="12"/>
    </location>
    <ligand>
        <name>Mg(2+)</name>
        <dbReference type="ChEBI" id="CHEBI:18420"/>
    </ligand>
</feature>
<dbReference type="HAMAP" id="MF_01375">
    <property type="entry name" value="PhnX"/>
    <property type="match status" value="1"/>
</dbReference>
<dbReference type="CDD" id="cd02586">
    <property type="entry name" value="HAD_PHN"/>
    <property type="match status" value="1"/>
</dbReference>
<dbReference type="GO" id="GO:0019700">
    <property type="term" value="P:organic phosphonate catabolic process"/>
    <property type="evidence" value="ECO:0007669"/>
    <property type="project" value="InterPro"/>
</dbReference>
<dbReference type="Proteomes" id="UP000706891">
    <property type="component" value="Unassembled WGS sequence"/>
</dbReference>
<dbReference type="EC" id="3.11.1.1" evidence="1"/>
<keyword evidence="1" id="KW-0460">Magnesium</keyword>
<dbReference type="GO" id="GO:0008967">
    <property type="term" value="F:phosphoglycolate phosphatase activity"/>
    <property type="evidence" value="ECO:0007669"/>
    <property type="project" value="TreeGrafter"/>
</dbReference>
<dbReference type="EMBL" id="JACJJG010000025">
    <property type="protein sequence ID" value="MBM6673532.1"/>
    <property type="molecule type" value="Genomic_DNA"/>
</dbReference>
<dbReference type="RefSeq" id="WP_205104288.1">
    <property type="nucleotide sequence ID" value="NZ_JACJJG010000025.1"/>
</dbReference>
<dbReference type="InterPro" id="IPR023198">
    <property type="entry name" value="PGP-like_dom2"/>
</dbReference>
<feature type="binding site" evidence="1">
    <location>
        <position position="184"/>
    </location>
    <ligand>
        <name>Mg(2+)</name>
        <dbReference type="ChEBI" id="CHEBI:18420"/>
    </ligand>
</feature>
<dbReference type="GO" id="GO:0050194">
    <property type="term" value="F:phosphonoacetaldehyde hydrolase activity"/>
    <property type="evidence" value="ECO:0007669"/>
    <property type="project" value="UniProtKB-UniRule"/>
</dbReference>
<dbReference type="PANTHER" id="PTHR43434:SF19">
    <property type="entry name" value="PHOSPHONOACETALDEHYDE HYDROLASE"/>
    <property type="match status" value="1"/>
</dbReference>
<keyword evidence="1" id="KW-0479">Metal-binding</keyword>
<dbReference type="AlphaFoldDB" id="A0A938WQX6"/>
<evidence type="ECO:0000313" key="3">
    <source>
        <dbReference type="Proteomes" id="UP000706891"/>
    </source>
</evidence>
<evidence type="ECO:0000256" key="1">
    <source>
        <dbReference type="HAMAP-Rule" id="MF_01375"/>
    </source>
</evidence>